<dbReference type="Gene3D" id="3.30.70.80">
    <property type="entry name" value="Peptidase S8 propeptide/proteinase inhibitor I9"/>
    <property type="match status" value="1"/>
</dbReference>
<dbReference type="InterPro" id="IPR036852">
    <property type="entry name" value="Peptidase_S8/S53_dom_sf"/>
</dbReference>
<dbReference type="InterPro" id="IPR023827">
    <property type="entry name" value="Peptidase_S8_Asp-AS"/>
</dbReference>
<keyword evidence="7" id="KW-0325">Glycoprotein</keyword>
<dbReference type="GO" id="GO:0004252">
    <property type="term" value="F:serine-type endopeptidase activity"/>
    <property type="evidence" value="ECO:0007669"/>
    <property type="project" value="UniProtKB-UniRule"/>
</dbReference>
<evidence type="ECO:0000256" key="5">
    <source>
        <dbReference type="ARBA" id="ARBA00022825"/>
    </source>
</evidence>
<dbReference type="PANTHER" id="PTHR43806">
    <property type="entry name" value="PEPTIDASE S8"/>
    <property type="match status" value="1"/>
</dbReference>
<evidence type="ECO:0000313" key="13">
    <source>
        <dbReference type="Proteomes" id="UP000249789"/>
    </source>
</evidence>
<dbReference type="InterPro" id="IPR023828">
    <property type="entry name" value="Peptidase_S8_Ser-AS"/>
</dbReference>
<dbReference type="SUPFAM" id="SSF52743">
    <property type="entry name" value="Subtilisin-like"/>
    <property type="match status" value="1"/>
</dbReference>
<keyword evidence="2 8" id="KW-0645">Protease</keyword>
<evidence type="ECO:0000259" key="11">
    <source>
        <dbReference type="Pfam" id="PF05922"/>
    </source>
</evidence>
<name>A0A8G1RYK1_9EURO</name>
<dbReference type="AlphaFoldDB" id="A0A8G1RYK1"/>
<keyword evidence="3" id="KW-0732">Signal</keyword>
<proteinExistence type="inferred from homology"/>
<evidence type="ECO:0000256" key="7">
    <source>
        <dbReference type="ARBA" id="ARBA00023180"/>
    </source>
</evidence>
<feature type="active site" description="Charge relay system" evidence="8">
    <location>
        <position position="347"/>
    </location>
</feature>
<reference evidence="12 13" key="1">
    <citation type="submission" date="2018-02" db="EMBL/GenBank/DDBJ databases">
        <title>The genomes of Aspergillus section Nigri reveals drivers in fungal speciation.</title>
        <authorList>
            <consortium name="DOE Joint Genome Institute"/>
            <person name="Vesth T.C."/>
            <person name="Nybo J."/>
            <person name="Theobald S."/>
            <person name="Brandl J."/>
            <person name="Frisvad J.C."/>
            <person name="Nielsen K.F."/>
            <person name="Lyhne E.K."/>
            <person name="Kogle M.E."/>
            <person name="Kuo A."/>
            <person name="Riley R."/>
            <person name="Clum A."/>
            <person name="Nolan M."/>
            <person name="Lipzen A."/>
            <person name="Salamov A."/>
            <person name="Henrissat B."/>
            <person name="Wiebenga A."/>
            <person name="De vries R.P."/>
            <person name="Grigoriev I.V."/>
            <person name="Mortensen U.H."/>
            <person name="Andersen M.R."/>
            <person name="Baker S.E."/>
        </authorList>
    </citation>
    <scope>NUCLEOTIDE SEQUENCE [LARGE SCALE GENOMIC DNA]</scope>
    <source>
        <strain evidence="12 13">CBS 313.89</strain>
    </source>
</reference>
<dbReference type="InterPro" id="IPR034193">
    <property type="entry name" value="PCSK9_ProteinaseK-like"/>
</dbReference>
<dbReference type="Pfam" id="PF00082">
    <property type="entry name" value="Peptidase_S8"/>
    <property type="match status" value="1"/>
</dbReference>
<keyword evidence="13" id="KW-1185">Reference proteome</keyword>
<dbReference type="Pfam" id="PF05922">
    <property type="entry name" value="Inhibitor_I9"/>
    <property type="match status" value="1"/>
</dbReference>
<dbReference type="PROSITE" id="PS00137">
    <property type="entry name" value="SUBTILASE_HIS"/>
    <property type="match status" value="1"/>
</dbReference>
<sequence>MGFADHIQSIPDSYIVVLKPEINDQAITSHIDSIKSQTGQGSAATLQKPLDIEKFSFHTSGGAHTTALEQTPSTLKGYMGTFSPDVLQMIGKSAEVDYIESNQYFHIQDTVEQPNPPSWGLSRISHRGPHNSGNNKYTYDKNESGQGVTAYVVDTGIKINHNDFNTNGRSRAEWGITIPSGASDTDNQGHGTHVAGTIAGTKYGVAKEATVVAVKVFPDDSGTTDTSTIIRGIEWAVKDAQNRGITKTVMNLSLGGGISPTLDSAVEAAVQAGMVVAVAAGNNGTDAGSVSPARSPHALTTGAIDQTDTMPWWSNWGQILDFNAPGVNIVSCGISSTDAEATLSGTSMASPHIAGLASCLRQDPQYGNFHRLAYELRLRAEGGCKPYAGHEVGTPNLAAVNKTVY</sequence>
<feature type="active site" description="Charge relay system" evidence="8">
    <location>
        <position position="190"/>
    </location>
</feature>
<protein>
    <submittedName>
        <fullName evidence="12">Subtilisin-like protein</fullName>
    </submittedName>
</protein>
<evidence type="ECO:0000256" key="1">
    <source>
        <dbReference type="ARBA" id="ARBA00011073"/>
    </source>
</evidence>
<dbReference type="PROSITE" id="PS00136">
    <property type="entry name" value="SUBTILASE_ASP"/>
    <property type="match status" value="1"/>
</dbReference>
<dbReference type="PROSITE" id="PS00138">
    <property type="entry name" value="SUBTILASE_SER"/>
    <property type="match status" value="1"/>
</dbReference>
<dbReference type="GO" id="GO:0006508">
    <property type="term" value="P:proteolysis"/>
    <property type="evidence" value="ECO:0007669"/>
    <property type="project" value="UniProtKB-KW"/>
</dbReference>
<dbReference type="FunFam" id="3.40.50.200:FF:000007">
    <property type="entry name" value="Subtilisin-like serine protease"/>
    <property type="match status" value="1"/>
</dbReference>
<keyword evidence="4 8" id="KW-0378">Hydrolase</keyword>
<accession>A0A8G1RYK1</accession>
<evidence type="ECO:0000256" key="9">
    <source>
        <dbReference type="RuleBase" id="RU003355"/>
    </source>
</evidence>
<evidence type="ECO:0000256" key="4">
    <source>
        <dbReference type="ARBA" id="ARBA00022801"/>
    </source>
</evidence>
<dbReference type="VEuPathDB" id="FungiDB:BO72DRAFT_396713"/>
<dbReference type="CDD" id="cd04077">
    <property type="entry name" value="Peptidases_S8_PCSK9_ProteinaseK_like"/>
    <property type="match status" value="1"/>
</dbReference>
<dbReference type="InterPro" id="IPR000209">
    <property type="entry name" value="Peptidase_S8/S53_dom"/>
</dbReference>
<dbReference type="EMBL" id="KZ824626">
    <property type="protein sequence ID" value="RAK81254.1"/>
    <property type="molecule type" value="Genomic_DNA"/>
</dbReference>
<comment type="similarity">
    <text evidence="1 8 9">Belongs to the peptidase S8 family.</text>
</comment>
<dbReference type="Gene3D" id="3.40.50.200">
    <property type="entry name" value="Peptidase S8/S53 domain"/>
    <property type="match status" value="1"/>
</dbReference>
<dbReference type="InterPro" id="IPR037045">
    <property type="entry name" value="S8pro/Inhibitor_I9_sf"/>
</dbReference>
<dbReference type="InterPro" id="IPR022398">
    <property type="entry name" value="Peptidase_S8_His-AS"/>
</dbReference>
<keyword evidence="5 8" id="KW-0720">Serine protease</keyword>
<evidence type="ECO:0000256" key="8">
    <source>
        <dbReference type="PROSITE-ProRule" id="PRU01240"/>
    </source>
</evidence>
<evidence type="ECO:0000259" key="10">
    <source>
        <dbReference type="Pfam" id="PF00082"/>
    </source>
</evidence>
<gene>
    <name evidence="12" type="ORF">BO72DRAFT_396713</name>
</gene>
<dbReference type="PROSITE" id="PS51892">
    <property type="entry name" value="SUBTILASE"/>
    <property type="match status" value="1"/>
</dbReference>
<feature type="domain" description="Inhibitor I9" evidence="11">
    <location>
        <begin position="13"/>
        <end position="107"/>
    </location>
</feature>
<dbReference type="PRINTS" id="PR00723">
    <property type="entry name" value="SUBTILISIN"/>
</dbReference>
<dbReference type="OrthoDB" id="206201at2759"/>
<dbReference type="SUPFAM" id="SSF54897">
    <property type="entry name" value="Protease propeptides/inhibitors"/>
    <property type="match status" value="1"/>
</dbReference>
<evidence type="ECO:0000256" key="3">
    <source>
        <dbReference type="ARBA" id="ARBA00022729"/>
    </source>
</evidence>
<evidence type="ECO:0000313" key="12">
    <source>
        <dbReference type="EMBL" id="RAK81254.1"/>
    </source>
</evidence>
<feature type="active site" description="Charge relay system" evidence="8">
    <location>
        <position position="154"/>
    </location>
</feature>
<dbReference type="InterPro" id="IPR050131">
    <property type="entry name" value="Peptidase_S8_subtilisin-like"/>
</dbReference>
<dbReference type="Proteomes" id="UP000249789">
    <property type="component" value="Unassembled WGS sequence"/>
</dbReference>
<dbReference type="InterPro" id="IPR010259">
    <property type="entry name" value="S8pro/Inhibitor_I9"/>
</dbReference>
<organism evidence="12 13">
    <name type="scientific">Aspergillus fijiensis CBS 313.89</name>
    <dbReference type="NCBI Taxonomy" id="1448319"/>
    <lineage>
        <taxon>Eukaryota</taxon>
        <taxon>Fungi</taxon>
        <taxon>Dikarya</taxon>
        <taxon>Ascomycota</taxon>
        <taxon>Pezizomycotina</taxon>
        <taxon>Eurotiomycetes</taxon>
        <taxon>Eurotiomycetidae</taxon>
        <taxon>Eurotiales</taxon>
        <taxon>Aspergillaceae</taxon>
        <taxon>Aspergillus</taxon>
    </lineage>
</organism>
<keyword evidence="6" id="KW-0865">Zymogen</keyword>
<dbReference type="InterPro" id="IPR015500">
    <property type="entry name" value="Peptidase_S8_subtilisin-rel"/>
</dbReference>
<evidence type="ECO:0000256" key="2">
    <source>
        <dbReference type="ARBA" id="ARBA00022670"/>
    </source>
</evidence>
<dbReference type="PANTHER" id="PTHR43806:SF11">
    <property type="entry name" value="CEREVISIN-RELATED"/>
    <property type="match status" value="1"/>
</dbReference>
<dbReference type="GeneID" id="63859377"/>
<dbReference type="RefSeq" id="XP_040805264.1">
    <property type="nucleotide sequence ID" value="XM_040942044.1"/>
</dbReference>
<evidence type="ECO:0000256" key="6">
    <source>
        <dbReference type="ARBA" id="ARBA00023145"/>
    </source>
</evidence>
<feature type="domain" description="Peptidase S8/S53" evidence="10">
    <location>
        <begin position="145"/>
        <end position="363"/>
    </location>
</feature>